<accession>A0A5S5CDI6</accession>
<evidence type="ECO:0000259" key="2">
    <source>
        <dbReference type="PROSITE" id="PS51186"/>
    </source>
</evidence>
<dbReference type="InterPro" id="IPR016181">
    <property type="entry name" value="Acyl_CoA_acyltransferase"/>
</dbReference>
<evidence type="ECO:0000256" key="1">
    <source>
        <dbReference type="ARBA" id="ARBA00022679"/>
    </source>
</evidence>
<dbReference type="Proteomes" id="UP000324376">
    <property type="component" value="Unassembled WGS sequence"/>
</dbReference>
<comment type="caution">
    <text evidence="3">The sequence shown here is derived from an EMBL/GenBank/DDBJ whole genome shotgun (WGS) entry which is preliminary data.</text>
</comment>
<organism evidence="3 4">
    <name type="scientific">Aquimarina intermedia</name>
    <dbReference type="NCBI Taxonomy" id="350814"/>
    <lineage>
        <taxon>Bacteria</taxon>
        <taxon>Pseudomonadati</taxon>
        <taxon>Bacteroidota</taxon>
        <taxon>Flavobacteriia</taxon>
        <taxon>Flavobacteriales</taxon>
        <taxon>Flavobacteriaceae</taxon>
        <taxon>Aquimarina</taxon>
    </lineage>
</organism>
<proteinExistence type="predicted"/>
<dbReference type="PANTHER" id="PTHR13947:SF37">
    <property type="entry name" value="LD18367P"/>
    <property type="match status" value="1"/>
</dbReference>
<dbReference type="EMBL" id="VNHU01000002">
    <property type="protein sequence ID" value="TYP76063.1"/>
    <property type="molecule type" value="Genomic_DNA"/>
</dbReference>
<dbReference type="InterPro" id="IPR050769">
    <property type="entry name" value="NAT_camello-type"/>
</dbReference>
<dbReference type="PROSITE" id="PS51186">
    <property type="entry name" value="GNAT"/>
    <property type="match status" value="1"/>
</dbReference>
<evidence type="ECO:0000313" key="4">
    <source>
        <dbReference type="Proteomes" id="UP000324376"/>
    </source>
</evidence>
<evidence type="ECO:0000313" key="3">
    <source>
        <dbReference type="EMBL" id="TYP76063.1"/>
    </source>
</evidence>
<protein>
    <submittedName>
        <fullName evidence="3">Acetyltransferase (GNAT) family protein</fullName>
    </submittedName>
</protein>
<dbReference type="SUPFAM" id="SSF55729">
    <property type="entry name" value="Acyl-CoA N-acyltransferases (Nat)"/>
    <property type="match status" value="1"/>
</dbReference>
<dbReference type="CDD" id="cd04301">
    <property type="entry name" value="NAT_SF"/>
    <property type="match status" value="1"/>
</dbReference>
<gene>
    <name evidence="3" type="ORF">BD809_102277</name>
</gene>
<keyword evidence="1 3" id="KW-0808">Transferase</keyword>
<dbReference type="RefSeq" id="WP_148781665.1">
    <property type="nucleotide sequence ID" value="NZ_VNHU01000002.1"/>
</dbReference>
<sequence>MSNTERIIEIIPFESQYAADFAKLNIEWLEKYFIVEPHDQELLENCEATIIDNDGYIFFARIDNVIVGTFALIKMKSGGYELGKMAVSPQYRGQQIGQRLMTHCLTFAKTKKWNKLTLYSSTKLANALHIYKKFGFREVPLESNAPYLRSDIKMELEF</sequence>
<name>A0A5S5CDI6_9FLAO</name>
<dbReference type="PANTHER" id="PTHR13947">
    <property type="entry name" value="GNAT FAMILY N-ACETYLTRANSFERASE"/>
    <property type="match status" value="1"/>
</dbReference>
<dbReference type="OrthoDB" id="1431064at2"/>
<dbReference type="Pfam" id="PF00583">
    <property type="entry name" value="Acetyltransf_1"/>
    <property type="match status" value="1"/>
</dbReference>
<dbReference type="GO" id="GO:0008080">
    <property type="term" value="F:N-acetyltransferase activity"/>
    <property type="evidence" value="ECO:0007669"/>
    <property type="project" value="InterPro"/>
</dbReference>
<feature type="domain" description="N-acetyltransferase" evidence="2">
    <location>
        <begin position="8"/>
        <end position="158"/>
    </location>
</feature>
<reference evidence="3 4" key="1">
    <citation type="submission" date="2019-07" db="EMBL/GenBank/DDBJ databases">
        <title>Genomic Encyclopedia of Archaeal and Bacterial Type Strains, Phase II (KMG-II): from individual species to whole genera.</title>
        <authorList>
            <person name="Goeker M."/>
        </authorList>
    </citation>
    <scope>NUCLEOTIDE SEQUENCE [LARGE SCALE GENOMIC DNA]</scope>
    <source>
        <strain evidence="3 4">DSM 17527</strain>
    </source>
</reference>
<dbReference type="InterPro" id="IPR000182">
    <property type="entry name" value="GNAT_dom"/>
</dbReference>
<dbReference type="Gene3D" id="3.40.630.30">
    <property type="match status" value="1"/>
</dbReference>
<keyword evidence="4" id="KW-1185">Reference proteome</keyword>
<dbReference type="AlphaFoldDB" id="A0A5S5CDI6"/>